<dbReference type="Pfam" id="PF01055">
    <property type="entry name" value="Glyco_hydro_31_2nd"/>
    <property type="match status" value="1"/>
</dbReference>
<organism evidence="10 11">
    <name type="scientific">Luoshenia tenuis</name>
    <dbReference type="NCBI Taxonomy" id="2763654"/>
    <lineage>
        <taxon>Bacteria</taxon>
        <taxon>Bacillati</taxon>
        <taxon>Bacillota</taxon>
        <taxon>Clostridia</taxon>
        <taxon>Christensenellales</taxon>
        <taxon>Christensenellaceae</taxon>
        <taxon>Luoshenia</taxon>
    </lineage>
</organism>
<dbReference type="EC" id="3.2.1.177" evidence="5"/>
<evidence type="ECO:0000313" key="11">
    <source>
        <dbReference type="Proteomes" id="UP000654279"/>
    </source>
</evidence>
<feature type="domain" description="Glycoside hydrolase family 31 TIM barrel" evidence="7">
    <location>
        <begin position="281"/>
        <end position="594"/>
    </location>
</feature>
<evidence type="ECO:0000259" key="7">
    <source>
        <dbReference type="Pfam" id="PF01055"/>
    </source>
</evidence>
<dbReference type="Pfam" id="PF21365">
    <property type="entry name" value="Glyco_hydro_31_3rd"/>
    <property type="match status" value="1"/>
</dbReference>
<comment type="caution">
    <text evidence="10">The sequence shown here is derived from an EMBL/GenBank/DDBJ whole genome shotgun (WGS) entry which is preliminary data.</text>
</comment>
<evidence type="ECO:0000256" key="1">
    <source>
        <dbReference type="ARBA" id="ARBA00007806"/>
    </source>
</evidence>
<evidence type="ECO:0000256" key="3">
    <source>
        <dbReference type="ARBA" id="ARBA00023295"/>
    </source>
</evidence>
<dbReference type="CDD" id="cd14752">
    <property type="entry name" value="GH31_N"/>
    <property type="match status" value="1"/>
</dbReference>
<dbReference type="GO" id="GO:0030246">
    <property type="term" value="F:carbohydrate binding"/>
    <property type="evidence" value="ECO:0007669"/>
    <property type="project" value="InterPro"/>
</dbReference>
<dbReference type="Proteomes" id="UP000654279">
    <property type="component" value="Unassembled WGS sequence"/>
</dbReference>
<dbReference type="InterPro" id="IPR048395">
    <property type="entry name" value="Glyco_hydro_31_C"/>
</dbReference>
<proteinExistence type="inferred from homology"/>
<dbReference type="InterPro" id="IPR025887">
    <property type="entry name" value="Glyco_hydro_31_N_dom"/>
</dbReference>
<dbReference type="EMBL" id="JACRSO010000002">
    <property type="protein sequence ID" value="MBC8529130.1"/>
    <property type="molecule type" value="Genomic_DNA"/>
</dbReference>
<dbReference type="SUPFAM" id="SSF74650">
    <property type="entry name" value="Galactose mutarotase-like"/>
    <property type="match status" value="1"/>
</dbReference>
<feature type="domain" description="Glycoside hydrolase family 31 N-terminal" evidence="8">
    <location>
        <begin position="54"/>
        <end position="237"/>
    </location>
</feature>
<dbReference type="FunFam" id="3.20.20.80:FF:000053">
    <property type="entry name" value="Alpha-xylosidase YicI"/>
    <property type="match status" value="1"/>
</dbReference>
<reference evidence="10" key="1">
    <citation type="submission" date="2020-08" db="EMBL/GenBank/DDBJ databases">
        <title>Genome public.</title>
        <authorList>
            <person name="Liu C."/>
            <person name="Sun Q."/>
        </authorList>
    </citation>
    <scope>NUCLEOTIDE SEQUENCE</scope>
    <source>
        <strain evidence="10">NSJ-44</strain>
    </source>
</reference>
<dbReference type="Pfam" id="PF13802">
    <property type="entry name" value="Gal_mutarotas_2"/>
    <property type="match status" value="1"/>
</dbReference>
<accession>A0A926HMZ9</accession>
<keyword evidence="2 6" id="KW-0378">Hydrolase</keyword>
<dbReference type="Gene3D" id="3.20.20.80">
    <property type="entry name" value="Glycosidases"/>
    <property type="match status" value="1"/>
</dbReference>
<dbReference type="CDD" id="cd06593">
    <property type="entry name" value="GH31_xylosidase_YicI"/>
    <property type="match status" value="1"/>
</dbReference>
<evidence type="ECO:0000313" key="10">
    <source>
        <dbReference type="EMBL" id="MBC8529130.1"/>
    </source>
</evidence>
<dbReference type="InterPro" id="IPR017853">
    <property type="entry name" value="GH"/>
</dbReference>
<dbReference type="NCBIfam" id="NF007940">
    <property type="entry name" value="PRK10658.1"/>
    <property type="match status" value="1"/>
</dbReference>
<dbReference type="SUPFAM" id="SSF117125">
    <property type="entry name" value="Putative glucosidase YicI, C-terminal domain"/>
    <property type="match status" value="1"/>
</dbReference>
<comment type="similarity">
    <text evidence="1 6">Belongs to the glycosyl hydrolase 31 family.</text>
</comment>
<name>A0A926HMZ9_9FIRM</name>
<dbReference type="GO" id="GO:0005975">
    <property type="term" value="P:carbohydrate metabolic process"/>
    <property type="evidence" value="ECO:0007669"/>
    <property type="project" value="InterPro"/>
</dbReference>
<dbReference type="Gene3D" id="2.60.40.1180">
    <property type="entry name" value="Golgi alpha-mannosidase II"/>
    <property type="match status" value="2"/>
</dbReference>
<sequence>MKFTDGQWMARAGLTLHRLEAMGDYHIDANGVTLYVPTNRVQTRGDTLNATMITLRFTAPREEIIRVQISHFDESYGSSPHFTIYEQEGFLPVIEDLEDKIVLHSGQTRVEIAKSGRLHYAFYHGARLLTECSAGSMAYIIGPGEAEINRVNGNFAAYAPDWRRPDRFIREQFSLSVGENIYGLGERFTPLVRNGQSVDIWNKDGGTGSEQSYKNIPFFLSNRGYGVFANHPEQVSYEVGSELTTKTQVSVPGETLDYFVLGGADMKGALSNYTALTGRASLPPAWSFGLWLSTSFTTDYDEQTVTRFIDGMAQRDIPLSVFHYDCFWMREYQWCDFEWDKRFFPDPEGMLARLKAKGLKICVWINPYIGQKSKLFAEGKAAGYLVKRLDGSVWQFDMWQPGMALVDFTNPQACAWYASKLEALLEMGVDCFKTDFGERIPVDVQYYDGSDPAKMHNYYTHLYNKVVFDLLCRVKGRDEAVVFARSATAGGQAFPVHWGGDCTATYPSMAESLRGGLSFCMSGFGFWSHDIGGFEQTAPPDVYKRWAAFGLLSSHSRLHGSNSYRVPWNFDDEAVDVVRYFTHLKCALMPYLYGQAVQTAQTGIPMMRAMVLEFPQDAACAALERQYMLGDNLLVAPIFSADNQVTYYLPEGRWTHLLNGKVYEGGRFYTEEYGFLSLPLFVRPGSILPIGNQTGRPDYDFADHAALHLYGFEDGMQASCSVPDQKGACALEAQATCSGGVLTVHVRTDKPYSLVLHGAVPQAVKGAAFEETQEGVLLTGCQTSVKITL</sequence>
<gene>
    <name evidence="10" type="primary">yicI</name>
    <name evidence="10" type="ORF">H8699_06790</name>
</gene>
<evidence type="ECO:0000256" key="4">
    <source>
        <dbReference type="ARBA" id="ARBA00052064"/>
    </source>
</evidence>
<evidence type="ECO:0000259" key="8">
    <source>
        <dbReference type="Pfam" id="PF13802"/>
    </source>
</evidence>
<dbReference type="PANTHER" id="PTHR43053">
    <property type="entry name" value="GLYCOSIDASE FAMILY 31"/>
    <property type="match status" value="1"/>
</dbReference>
<feature type="domain" description="Glycosyl hydrolase family 31 C-terminal" evidence="9">
    <location>
        <begin position="603"/>
        <end position="688"/>
    </location>
</feature>
<dbReference type="InterPro" id="IPR013780">
    <property type="entry name" value="Glyco_hydro_b"/>
</dbReference>
<protein>
    <recommendedName>
        <fullName evidence="5">alpha-D-xyloside xylohydrolase</fullName>
        <ecNumber evidence="5">3.2.1.177</ecNumber>
    </recommendedName>
</protein>
<dbReference type="Gene3D" id="2.60.40.1760">
    <property type="entry name" value="glycosyl hydrolase (family 31)"/>
    <property type="match status" value="1"/>
</dbReference>
<evidence type="ECO:0000256" key="6">
    <source>
        <dbReference type="RuleBase" id="RU361185"/>
    </source>
</evidence>
<dbReference type="SUPFAM" id="SSF51445">
    <property type="entry name" value="(Trans)glycosidases"/>
    <property type="match status" value="1"/>
</dbReference>
<dbReference type="InterPro" id="IPR000322">
    <property type="entry name" value="Glyco_hydro_31_TIM"/>
</dbReference>
<evidence type="ECO:0000256" key="2">
    <source>
        <dbReference type="ARBA" id="ARBA00022801"/>
    </source>
</evidence>
<dbReference type="GO" id="GO:0061634">
    <property type="term" value="F:alpha-D-xyloside xylohydrolase"/>
    <property type="evidence" value="ECO:0007669"/>
    <property type="project" value="UniProtKB-EC"/>
</dbReference>
<dbReference type="PANTHER" id="PTHR43053:SF4">
    <property type="entry name" value="MYOGENESIS-REGULATING GLYCOSIDASE"/>
    <property type="match status" value="1"/>
</dbReference>
<evidence type="ECO:0000259" key="9">
    <source>
        <dbReference type="Pfam" id="PF21365"/>
    </source>
</evidence>
<dbReference type="SUPFAM" id="SSF51011">
    <property type="entry name" value="Glycosyl hydrolase domain"/>
    <property type="match status" value="1"/>
</dbReference>
<evidence type="ECO:0000256" key="5">
    <source>
        <dbReference type="ARBA" id="ARBA00066962"/>
    </source>
</evidence>
<dbReference type="RefSeq" id="WP_249285015.1">
    <property type="nucleotide sequence ID" value="NZ_JACRSO010000002.1"/>
</dbReference>
<dbReference type="InterPro" id="IPR011013">
    <property type="entry name" value="Gal_mutarotase_sf_dom"/>
</dbReference>
<dbReference type="InterPro" id="IPR050985">
    <property type="entry name" value="Alpha-glycosidase_related"/>
</dbReference>
<comment type="catalytic activity">
    <reaction evidence="4">
        <text>Hydrolysis of terminal, non-reducing alpha-D-xylose residues with release of alpha-D-xylose.</text>
        <dbReference type="EC" id="3.2.1.177"/>
    </reaction>
</comment>
<keyword evidence="3 6" id="KW-0326">Glycosidase</keyword>
<keyword evidence="11" id="KW-1185">Reference proteome</keyword>
<dbReference type="AlphaFoldDB" id="A0A926HMZ9"/>